<keyword evidence="5" id="KW-1185">Reference proteome</keyword>
<keyword evidence="1" id="KW-0472">Membrane</keyword>
<evidence type="ECO:0000313" key="5">
    <source>
        <dbReference type="Proteomes" id="UP000320496"/>
    </source>
</evidence>
<dbReference type="Pfam" id="PF05048">
    <property type="entry name" value="NosD"/>
    <property type="match status" value="1"/>
</dbReference>
<dbReference type="SUPFAM" id="SSF51126">
    <property type="entry name" value="Pectin lyase-like"/>
    <property type="match status" value="2"/>
</dbReference>
<gene>
    <name evidence="4" type="ORF">Mal4_08850</name>
</gene>
<keyword evidence="1" id="KW-1133">Transmembrane helix</keyword>
<dbReference type="InterPro" id="IPR006626">
    <property type="entry name" value="PbH1"/>
</dbReference>
<protein>
    <submittedName>
        <fullName evidence="4">Pectate lyase superfamily protein</fullName>
    </submittedName>
</protein>
<organism evidence="4 5">
    <name type="scientific">Maioricimonas rarisocia</name>
    <dbReference type="NCBI Taxonomy" id="2528026"/>
    <lineage>
        <taxon>Bacteria</taxon>
        <taxon>Pseudomonadati</taxon>
        <taxon>Planctomycetota</taxon>
        <taxon>Planctomycetia</taxon>
        <taxon>Planctomycetales</taxon>
        <taxon>Planctomycetaceae</taxon>
        <taxon>Maioricimonas</taxon>
    </lineage>
</organism>
<feature type="domain" description="Right handed beta helix" evidence="3">
    <location>
        <begin position="160"/>
        <end position="256"/>
    </location>
</feature>
<dbReference type="GO" id="GO:0016829">
    <property type="term" value="F:lyase activity"/>
    <property type="evidence" value="ECO:0007669"/>
    <property type="project" value="UniProtKB-KW"/>
</dbReference>
<evidence type="ECO:0000259" key="2">
    <source>
        <dbReference type="Pfam" id="PF05048"/>
    </source>
</evidence>
<name>A0A517Z2A1_9PLAN</name>
<dbReference type="AlphaFoldDB" id="A0A517Z2A1"/>
<feature type="transmembrane region" description="Helical" evidence="1">
    <location>
        <begin position="12"/>
        <end position="30"/>
    </location>
</feature>
<reference evidence="4 5" key="1">
    <citation type="submission" date="2019-02" db="EMBL/GenBank/DDBJ databases">
        <title>Deep-cultivation of Planctomycetes and their phenomic and genomic characterization uncovers novel biology.</title>
        <authorList>
            <person name="Wiegand S."/>
            <person name="Jogler M."/>
            <person name="Boedeker C."/>
            <person name="Pinto D."/>
            <person name="Vollmers J."/>
            <person name="Rivas-Marin E."/>
            <person name="Kohn T."/>
            <person name="Peeters S.H."/>
            <person name="Heuer A."/>
            <person name="Rast P."/>
            <person name="Oberbeckmann S."/>
            <person name="Bunk B."/>
            <person name="Jeske O."/>
            <person name="Meyerdierks A."/>
            <person name="Storesund J.E."/>
            <person name="Kallscheuer N."/>
            <person name="Luecker S."/>
            <person name="Lage O.M."/>
            <person name="Pohl T."/>
            <person name="Merkel B.J."/>
            <person name="Hornburger P."/>
            <person name="Mueller R.-W."/>
            <person name="Bruemmer F."/>
            <person name="Labrenz M."/>
            <person name="Spormann A.M."/>
            <person name="Op den Camp H."/>
            <person name="Overmann J."/>
            <person name="Amann R."/>
            <person name="Jetten M.S.M."/>
            <person name="Mascher T."/>
            <person name="Medema M.H."/>
            <person name="Devos D.P."/>
            <person name="Kaster A.-K."/>
            <person name="Ovreas L."/>
            <person name="Rohde M."/>
            <person name="Galperin M.Y."/>
            <person name="Jogler C."/>
        </authorList>
    </citation>
    <scope>NUCLEOTIDE SEQUENCE [LARGE SCALE GENOMIC DNA]</scope>
    <source>
        <strain evidence="4 5">Mal4</strain>
    </source>
</reference>
<accession>A0A517Z2A1</accession>
<evidence type="ECO:0000313" key="4">
    <source>
        <dbReference type="EMBL" id="QDU36598.1"/>
    </source>
</evidence>
<dbReference type="RefSeq" id="WP_145367242.1">
    <property type="nucleotide sequence ID" value="NZ_CP036275.1"/>
</dbReference>
<dbReference type="EMBL" id="CP036275">
    <property type="protein sequence ID" value="QDU36598.1"/>
    <property type="molecule type" value="Genomic_DNA"/>
</dbReference>
<evidence type="ECO:0000256" key="1">
    <source>
        <dbReference type="SAM" id="Phobius"/>
    </source>
</evidence>
<dbReference type="InterPro" id="IPR011050">
    <property type="entry name" value="Pectin_lyase_fold/virulence"/>
</dbReference>
<proteinExistence type="predicted"/>
<dbReference type="InterPro" id="IPR012334">
    <property type="entry name" value="Pectin_lyas_fold"/>
</dbReference>
<keyword evidence="1" id="KW-0812">Transmembrane</keyword>
<dbReference type="InterPro" id="IPR007742">
    <property type="entry name" value="NosD_dom"/>
</dbReference>
<dbReference type="Gene3D" id="2.160.20.10">
    <property type="entry name" value="Single-stranded right-handed beta-helix, Pectin lyase-like"/>
    <property type="match status" value="2"/>
</dbReference>
<sequence>MLRIPAERRGRFIASRAVALALLIALYGAWHGSPRFASSLKAQGEARVITTAHLAAVADGKADATATLQQLIDSGKGEIELPKGVYRLTAPIVVDLDRVGFTSISGNGVARLVMEAAGPALRIVGTHDGTAAPHTVKQNVWDRQRTPLVDALEIVGAHPEANGVELYKTMQPTLTRLTIRHCLHAVHIVTRNRNVQISDCHLYENRGVGVYMDGVNLHQINVVGCHISYNDGGGIVCRDSEIRNLQIAGCDIEGNMSPETEPTANVLLDCRNGSVREGAVVGCTIQHNHDSPDSANIRFLGESAEQPQKVGNFCISDNALSDVRVNIHLQHARGVTITGNTIWKGFDYNVLAEDCSHLVIGPNLFDRNPDYRPPNSTNCLVFRDCSDSTLTGLHVFHTLGTEAAVLLENCRWMNISGCTILDSDGAGLLLRGSDRCSVTNCVIRDEREDADDAPSIRIEGGRHQLSGNMVTGGIVD</sequence>
<dbReference type="Pfam" id="PF13229">
    <property type="entry name" value="Beta_helix"/>
    <property type="match status" value="1"/>
</dbReference>
<dbReference type="OrthoDB" id="248604at2"/>
<feature type="domain" description="Periplasmic copper-binding protein NosD beta helix" evidence="2">
    <location>
        <begin position="308"/>
        <end position="446"/>
    </location>
</feature>
<keyword evidence="4" id="KW-0456">Lyase</keyword>
<dbReference type="KEGG" id="mri:Mal4_08850"/>
<dbReference type="SMART" id="SM00710">
    <property type="entry name" value="PbH1"/>
    <property type="match status" value="10"/>
</dbReference>
<dbReference type="Proteomes" id="UP000320496">
    <property type="component" value="Chromosome"/>
</dbReference>
<dbReference type="InterPro" id="IPR039448">
    <property type="entry name" value="Beta_helix"/>
</dbReference>
<evidence type="ECO:0000259" key="3">
    <source>
        <dbReference type="Pfam" id="PF13229"/>
    </source>
</evidence>